<dbReference type="SUPFAM" id="SSF52540">
    <property type="entry name" value="P-loop containing nucleoside triphosphate hydrolases"/>
    <property type="match status" value="1"/>
</dbReference>
<dbReference type="Gene3D" id="3.40.50.300">
    <property type="entry name" value="P-loop containing nucleotide triphosphate hydrolases"/>
    <property type="match status" value="1"/>
</dbReference>
<evidence type="ECO:0000313" key="9">
    <source>
        <dbReference type="Proteomes" id="UP001628193"/>
    </source>
</evidence>
<evidence type="ECO:0000313" key="8">
    <source>
        <dbReference type="EMBL" id="GAB0057211.1"/>
    </source>
</evidence>
<comment type="similarity">
    <text evidence="2">Belongs to the PhoH family.</text>
</comment>
<evidence type="ECO:0000256" key="6">
    <source>
        <dbReference type="ARBA" id="ARBA00039970"/>
    </source>
</evidence>
<dbReference type="Pfam" id="PF02562">
    <property type="entry name" value="PhoH"/>
    <property type="match status" value="1"/>
</dbReference>
<keyword evidence="5" id="KW-0067">ATP-binding</keyword>
<name>A0ABQ0C8J4_9PROT</name>
<dbReference type="Proteomes" id="UP001628193">
    <property type="component" value="Unassembled WGS sequence"/>
</dbReference>
<keyword evidence="4" id="KW-0547">Nucleotide-binding</keyword>
<organism evidence="8 9">
    <name type="scientific">Candidatus Magnetaquiglobus chichijimensis</name>
    <dbReference type="NCBI Taxonomy" id="3141448"/>
    <lineage>
        <taxon>Bacteria</taxon>
        <taxon>Pseudomonadati</taxon>
        <taxon>Pseudomonadota</taxon>
        <taxon>Magnetococcia</taxon>
        <taxon>Magnetococcales</taxon>
        <taxon>Candidatus Magnetaquicoccaceae</taxon>
        <taxon>Candidatus Magnetaquiglobus</taxon>
    </lineage>
</organism>
<feature type="domain" description="PhoH-like protein" evidence="7">
    <location>
        <begin position="119"/>
        <end position="322"/>
    </location>
</feature>
<evidence type="ECO:0000256" key="1">
    <source>
        <dbReference type="ARBA" id="ARBA00004496"/>
    </source>
</evidence>
<accession>A0ABQ0C8J4</accession>
<proteinExistence type="inferred from homology"/>
<evidence type="ECO:0000256" key="4">
    <source>
        <dbReference type="ARBA" id="ARBA00022741"/>
    </source>
</evidence>
<keyword evidence="9" id="KW-1185">Reference proteome</keyword>
<dbReference type="PANTHER" id="PTHR30473">
    <property type="entry name" value="PROTEIN PHOH"/>
    <property type="match status" value="1"/>
</dbReference>
<evidence type="ECO:0000256" key="3">
    <source>
        <dbReference type="ARBA" id="ARBA00022490"/>
    </source>
</evidence>
<comment type="caution">
    <text evidence="8">The sequence shown here is derived from an EMBL/GenBank/DDBJ whole genome shotgun (WGS) entry which is preliminary data.</text>
</comment>
<sequence>MPGGVGVEPVDGGEGLTLTFPDNRLTVLLFGAFDAHLHRLEARLGIACYPVGNRVTLMGPPEMLERARGLLTVLYGALEMGQRVDEARVEAGILALERPEDGPDPLDEAAVLKTPLREIRPRTPRQADYIRELTRRPLVFAIGPAGTGKTYLAVAAAVLDFIEGRVGRIVLTRPAVEAGEHLGFLPGDLQDKVDPYLRPLYDALYDMLGYEKVERMLGRNQLEIAPLAYMRGRTLAEATIILDEAQNTTIEQMKMFLTRLGEGSRVVVSGDVTQVDLPSNRRSGLSHALEVLKRVEGISFVWFTHRDVVRHPLVKRIVQAYEEAATREGMAAGRLA</sequence>
<evidence type="ECO:0000259" key="7">
    <source>
        <dbReference type="Pfam" id="PF02562"/>
    </source>
</evidence>
<evidence type="ECO:0000256" key="2">
    <source>
        <dbReference type="ARBA" id="ARBA00010393"/>
    </source>
</evidence>
<dbReference type="EMBL" id="BAAFGK010000004">
    <property type="protein sequence ID" value="GAB0057211.1"/>
    <property type="molecule type" value="Genomic_DNA"/>
</dbReference>
<dbReference type="InterPro" id="IPR051451">
    <property type="entry name" value="PhoH2-like"/>
</dbReference>
<evidence type="ECO:0000256" key="5">
    <source>
        <dbReference type="ARBA" id="ARBA00022840"/>
    </source>
</evidence>
<dbReference type="InterPro" id="IPR027417">
    <property type="entry name" value="P-loop_NTPase"/>
</dbReference>
<dbReference type="InterPro" id="IPR003714">
    <property type="entry name" value="PhoH"/>
</dbReference>
<reference evidence="8 9" key="1">
    <citation type="submission" date="2024-09" db="EMBL/GenBank/DDBJ databases">
        <title>Draft genome sequence of Candidatus Magnetaquicoccaceae bacterium FCR-1.</title>
        <authorList>
            <person name="Shimoshige H."/>
            <person name="Shimamura S."/>
            <person name="Taoka A."/>
            <person name="Kobayashi H."/>
            <person name="Maekawa T."/>
        </authorList>
    </citation>
    <scope>NUCLEOTIDE SEQUENCE [LARGE SCALE GENOMIC DNA]</scope>
    <source>
        <strain evidence="8 9">FCR-1</strain>
    </source>
</reference>
<comment type="subcellular location">
    <subcellularLocation>
        <location evidence="1">Cytoplasm</location>
    </subcellularLocation>
</comment>
<gene>
    <name evidence="8" type="primary">ybeZ</name>
    <name evidence="8" type="ORF">SIID45300_01534</name>
</gene>
<keyword evidence="3" id="KW-0963">Cytoplasm</keyword>
<dbReference type="PANTHER" id="PTHR30473:SF1">
    <property type="entry name" value="PHOH-LIKE PROTEIN"/>
    <property type="match status" value="1"/>
</dbReference>
<protein>
    <recommendedName>
        <fullName evidence="6">PhoH-like protein</fullName>
    </recommendedName>
</protein>